<dbReference type="EMBL" id="JAZAVK010000025">
    <property type="protein sequence ID" value="KAK7429830.1"/>
    <property type="molecule type" value="Genomic_DNA"/>
</dbReference>
<organism evidence="1 2">
    <name type="scientific">Neonectria magnoliae</name>
    <dbReference type="NCBI Taxonomy" id="2732573"/>
    <lineage>
        <taxon>Eukaryota</taxon>
        <taxon>Fungi</taxon>
        <taxon>Dikarya</taxon>
        <taxon>Ascomycota</taxon>
        <taxon>Pezizomycotina</taxon>
        <taxon>Sordariomycetes</taxon>
        <taxon>Hypocreomycetidae</taxon>
        <taxon>Hypocreales</taxon>
        <taxon>Nectriaceae</taxon>
        <taxon>Neonectria</taxon>
    </lineage>
</organism>
<dbReference type="Proteomes" id="UP001498421">
    <property type="component" value="Unassembled WGS sequence"/>
</dbReference>
<proteinExistence type="predicted"/>
<accession>A0ABR1I9Z5</accession>
<protein>
    <recommendedName>
        <fullName evidence="3">Telomere-associated protein Rif1 N-terminal domain-containing protein</fullName>
    </recommendedName>
</protein>
<keyword evidence="2" id="KW-1185">Reference proteome</keyword>
<evidence type="ECO:0000313" key="2">
    <source>
        <dbReference type="Proteomes" id="UP001498421"/>
    </source>
</evidence>
<gene>
    <name evidence="1" type="ORF">QQZ08_003675</name>
</gene>
<evidence type="ECO:0000313" key="1">
    <source>
        <dbReference type="EMBL" id="KAK7429830.1"/>
    </source>
</evidence>
<name>A0ABR1I9Z5_9HYPO</name>
<sequence>MSDAGDSSKVPPELLERFRAIPYLMEHVLGKPDNTEEFVATLSAMKKLVSCSYLSYVSNDVRAVWMGMESWLRRISDCFKRMLWHESPAALSVLANWSPLVERAERHSWFLSGMAIKVLQEVERHLPEDSIV</sequence>
<evidence type="ECO:0008006" key="3">
    <source>
        <dbReference type="Google" id="ProtNLM"/>
    </source>
</evidence>
<reference evidence="1 2" key="1">
    <citation type="journal article" date="2025" name="Microbiol. Resour. Announc.">
        <title>Draft genome sequences for Neonectria magnoliae and Neonectria punicea, canker pathogens of Liriodendron tulipifera and Acer saccharum in West Virginia.</title>
        <authorList>
            <person name="Petronek H.M."/>
            <person name="Kasson M.T."/>
            <person name="Metheny A.M."/>
            <person name="Stauder C.M."/>
            <person name="Lovett B."/>
            <person name="Lynch S.C."/>
            <person name="Garnas J.R."/>
            <person name="Kasson L.R."/>
            <person name="Stajich J.E."/>
        </authorList>
    </citation>
    <scope>NUCLEOTIDE SEQUENCE [LARGE SCALE GENOMIC DNA]</scope>
    <source>
        <strain evidence="1 2">NRRL 64651</strain>
    </source>
</reference>
<comment type="caution">
    <text evidence="1">The sequence shown here is derived from an EMBL/GenBank/DDBJ whole genome shotgun (WGS) entry which is preliminary data.</text>
</comment>